<dbReference type="GO" id="GO:0046872">
    <property type="term" value="F:metal ion binding"/>
    <property type="evidence" value="ECO:0007669"/>
    <property type="project" value="UniProtKB-KW"/>
</dbReference>
<dbReference type="Gene3D" id="1.20.1300.10">
    <property type="entry name" value="Fumarate reductase/succinate dehydrogenase, transmembrane subunit"/>
    <property type="match status" value="1"/>
</dbReference>
<comment type="caution">
    <text evidence="8">The sequence shown here is derived from an EMBL/GenBank/DDBJ whole genome shotgun (WGS) entry which is preliminary data.</text>
</comment>
<accession>A0A7J6MI19</accession>
<comment type="similarity">
    <text evidence="4">Belongs to the cytochrome b5 family.</text>
</comment>
<dbReference type="GO" id="GO:0020037">
    <property type="term" value="F:heme binding"/>
    <property type="evidence" value="ECO:0007669"/>
    <property type="project" value="InterPro"/>
</dbReference>
<feature type="transmembrane region" description="Helical" evidence="6">
    <location>
        <begin position="452"/>
        <end position="472"/>
    </location>
</feature>
<evidence type="ECO:0000313" key="9">
    <source>
        <dbReference type="Proteomes" id="UP000572268"/>
    </source>
</evidence>
<feature type="transmembrane region" description="Helical" evidence="6">
    <location>
        <begin position="373"/>
        <end position="389"/>
    </location>
</feature>
<evidence type="ECO:0000256" key="4">
    <source>
        <dbReference type="ARBA" id="ARBA00038168"/>
    </source>
</evidence>
<dbReference type="Proteomes" id="UP000572268">
    <property type="component" value="Unassembled WGS sequence"/>
</dbReference>
<evidence type="ECO:0000256" key="5">
    <source>
        <dbReference type="SAM" id="MobiDB-lite"/>
    </source>
</evidence>
<sequence>MLHSQSDTVRGDKNGPGRIDELSGSIGEHAVDSGGDMGDSEHLIPCDRRLAPSEVAKHDSRDDCWIIVNGRVLDVTGFLGDHPGGEKSILNFAGRDASRMFNMIHSPDVIEKFLPEDKILGPVAEEEPAGSKVDEVDVHSEEDHEKREDTFVVPRCCRNSESDTTTSVHHVDESEGGSAVDREDAGEAHTEPAESWLVLGGQVHDMTSVLPDLLDGTDESILAFGGMHLAEGACPSNSDTAVQLGDGSTVSPVDFLPVESESEEPVPQAGRRYIPMTEVAKHCSEDDCWIVINGEVLDVTSFLSEHPGGKKPILSVAGGDASEKYNLVHPKEFVEKYVPNLVLGDLSHDGQEVARSSPEEALSLGFSEVAQRYLVSFYYLVLLFVKEALRSIFTVENFKVLSDRSGLTRSAIFLMAFVTIHALGNIHLFFGAEHFNGYAHFLNHPVPVIDTLARPIEIYLLLAGLMHVIVAVDRTFKFKKERLSLKDMEMGITGAILLVFLLVHLLQFRLAPDAVFAPFDFRSRWLPPFHCSPDNASCEMVRVRDLYKGVFDLFKSPFWVLFYAIGTAACFHHMREGLHRIVRSSEDVPYKYNLTVQTWGSVMAWVVGILFLSFPLYAYLNNENRLV</sequence>
<dbReference type="SUPFAM" id="SSF81343">
    <property type="entry name" value="Fumarate reductase respiratory complex transmembrane subunits"/>
    <property type="match status" value="1"/>
</dbReference>
<dbReference type="EMBL" id="JABANN010000110">
    <property type="protein sequence ID" value="KAF4671077.1"/>
    <property type="molecule type" value="Genomic_DNA"/>
</dbReference>
<dbReference type="InterPro" id="IPR001199">
    <property type="entry name" value="Cyt_B5-like_heme/steroid-bd"/>
</dbReference>
<keyword evidence="2" id="KW-0479">Metal-binding</keyword>
<keyword evidence="6" id="KW-0812">Transmembrane</keyword>
<feature type="transmembrane region" description="Helical" evidence="6">
    <location>
        <begin position="410"/>
        <end position="432"/>
    </location>
</feature>
<evidence type="ECO:0000256" key="2">
    <source>
        <dbReference type="ARBA" id="ARBA00022723"/>
    </source>
</evidence>
<feature type="region of interest" description="Disordered" evidence="5">
    <location>
        <begin position="125"/>
        <end position="149"/>
    </location>
</feature>
<dbReference type="InterPro" id="IPR036400">
    <property type="entry name" value="Cyt_B5-like_heme/steroid_sf"/>
</dbReference>
<feature type="transmembrane region" description="Helical" evidence="6">
    <location>
        <begin position="594"/>
        <end position="620"/>
    </location>
</feature>
<feature type="domain" description="Cytochrome b5 heme-binding" evidence="7">
    <location>
        <begin position="271"/>
        <end position="347"/>
    </location>
</feature>
<keyword evidence="6" id="KW-0472">Membrane</keyword>
<dbReference type="InterPro" id="IPR034804">
    <property type="entry name" value="SQR/QFR_C/D"/>
</dbReference>
<gene>
    <name evidence="8" type="ORF">FOL46_000499</name>
</gene>
<feature type="region of interest" description="Disordered" evidence="5">
    <location>
        <begin position="1"/>
        <end position="40"/>
    </location>
</feature>
<dbReference type="InterPro" id="IPR050668">
    <property type="entry name" value="Cytochrome_b5"/>
</dbReference>
<feature type="compositionally biased region" description="Basic and acidic residues" evidence="5">
    <location>
        <begin position="9"/>
        <end position="21"/>
    </location>
</feature>
<feature type="compositionally biased region" description="Basic and acidic residues" evidence="5">
    <location>
        <begin position="132"/>
        <end position="149"/>
    </location>
</feature>
<proteinExistence type="inferred from homology"/>
<dbReference type="Pfam" id="PF00173">
    <property type="entry name" value="Cyt-b5"/>
    <property type="match status" value="2"/>
</dbReference>
<evidence type="ECO:0000256" key="6">
    <source>
        <dbReference type="SAM" id="Phobius"/>
    </source>
</evidence>
<evidence type="ECO:0000256" key="3">
    <source>
        <dbReference type="ARBA" id="ARBA00023004"/>
    </source>
</evidence>
<keyword evidence="1" id="KW-0349">Heme</keyword>
<dbReference type="PRINTS" id="PR00363">
    <property type="entry name" value="CYTOCHROMEB5"/>
</dbReference>
<dbReference type="PANTHER" id="PTHR19359">
    <property type="entry name" value="CYTOCHROME B5"/>
    <property type="match status" value="1"/>
</dbReference>
<evidence type="ECO:0000313" key="8">
    <source>
        <dbReference type="EMBL" id="KAF4671077.1"/>
    </source>
</evidence>
<evidence type="ECO:0000256" key="1">
    <source>
        <dbReference type="ARBA" id="ARBA00022617"/>
    </source>
</evidence>
<organism evidence="8 9">
    <name type="scientific">Perkinsus olseni</name>
    <name type="common">Perkinsus atlanticus</name>
    <dbReference type="NCBI Taxonomy" id="32597"/>
    <lineage>
        <taxon>Eukaryota</taxon>
        <taxon>Sar</taxon>
        <taxon>Alveolata</taxon>
        <taxon>Perkinsozoa</taxon>
        <taxon>Perkinsea</taxon>
        <taxon>Perkinsida</taxon>
        <taxon>Perkinsidae</taxon>
        <taxon>Perkinsus</taxon>
    </lineage>
</organism>
<protein>
    <recommendedName>
        <fullName evidence="7">Cytochrome b5 heme-binding domain-containing protein</fullName>
    </recommendedName>
</protein>
<dbReference type="SUPFAM" id="SSF55856">
    <property type="entry name" value="Cytochrome b5-like heme/steroid binding domain"/>
    <property type="match status" value="2"/>
</dbReference>
<dbReference type="AlphaFoldDB" id="A0A7J6MI19"/>
<evidence type="ECO:0000259" key="7">
    <source>
        <dbReference type="PROSITE" id="PS50255"/>
    </source>
</evidence>
<dbReference type="PROSITE" id="PS50255">
    <property type="entry name" value="CYTOCHROME_B5_2"/>
    <property type="match status" value="2"/>
</dbReference>
<keyword evidence="3" id="KW-0408">Iron</keyword>
<dbReference type="SMART" id="SM01117">
    <property type="entry name" value="Cyt-b5"/>
    <property type="match status" value="2"/>
</dbReference>
<dbReference type="PROSITE" id="PS00191">
    <property type="entry name" value="CYTOCHROME_B5_1"/>
    <property type="match status" value="2"/>
</dbReference>
<keyword evidence="6" id="KW-1133">Transmembrane helix</keyword>
<name>A0A7J6MI19_PEROL</name>
<feature type="domain" description="Cytochrome b5 heme-binding" evidence="7">
    <location>
        <begin position="47"/>
        <end position="124"/>
    </location>
</feature>
<feature type="compositionally biased region" description="Basic and acidic residues" evidence="5">
    <location>
        <begin position="180"/>
        <end position="190"/>
    </location>
</feature>
<dbReference type="GO" id="GO:0016020">
    <property type="term" value="C:membrane"/>
    <property type="evidence" value="ECO:0007669"/>
    <property type="project" value="InterPro"/>
</dbReference>
<feature type="region of interest" description="Disordered" evidence="5">
    <location>
        <begin position="161"/>
        <end position="190"/>
    </location>
</feature>
<dbReference type="InterPro" id="IPR018506">
    <property type="entry name" value="Cyt_B5_heme-BS"/>
</dbReference>
<reference evidence="8 9" key="1">
    <citation type="submission" date="2020-04" db="EMBL/GenBank/DDBJ databases">
        <title>Perkinsus olseni comparative genomics.</title>
        <authorList>
            <person name="Bogema D.R."/>
        </authorList>
    </citation>
    <scope>NUCLEOTIDE SEQUENCE [LARGE SCALE GENOMIC DNA]</scope>
    <source>
        <strain evidence="8">ATCC PRA-31</strain>
    </source>
</reference>
<feature type="transmembrane region" description="Helical" evidence="6">
    <location>
        <begin position="492"/>
        <end position="511"/>
    </location>
</feature>
<dbReference type="Gene3D" id="3.10.120.10">
    <property type="entry name" value="Cytochrome b5-like heme/steroid binding domain"/>
    <property type="match status" value="2"/>
</dbReference>